<dbReference type="Pfam" id="PF10298">
    <property type="entry name" value="WhiA_N"/>
    <property type="match status" value="1"/>
</dbReference>
<feature type="domain" description="Sporulation regulator WhiA C-terminal" evidence="5">
    <location>
        <begin position="204"/>
        <end position="287"/>
    </location>
</feature>
<comment type="function">
    <text evidence="4">Involved in cell division and chromosome segregation.</text>
</comment>
<evidence type="ECO:0000259" key="7">
    <source>
        <dbReference type="Pfam" id="PF14527"/>
    </source>
</evidence>
<name>A0A9D1R8W5_9FIRM</name>
<reference evidence="8" key="1">
    <citation type="journal article" date="2021" name="PeerJ">
        <title>Extensive microbial diversity within the chicken gut microbiome revealed by metagenomics and culture.</title>
        <authorList>
            <person name="Gilroy R."/>
            <person name="Ravi A."/>
            <person name="Getino M."/>
            <person name="Pursley I."/>
            <person name="Horton D.L."/>
            <person name="Alikhan N.F."/>
            <person name="Baker D."/>
            <person name="Gharbi K."/>
            <person name="Hall N."/>
            <person name="Watson M."/>
            <person name="Adriaenssens E.M."/>
            <person name="Foster-Nyarko E."/>
            <person name="Jarju S."/>
            <person name="Secka A."/>
            <person name="Antonio M."/>
            <person name="Oren A."/>
            <person name="Chaudhuri R.R."/>
            <person name="La Ragione R."/>
            <person name="Hildebrand F."/>
            <person name="Pallen M.J."/>
        </authorList>
    </citation>
    <scope>NUCLEOTIDE SEQUENCE</scope>
    <source>
        <strain evidence="8">ChiSxjej1B13-11762</strain>
    </source>
</reference>
<comment type="similarity">
    <text evidence="4">Belongs to the WhiA family.</text>
</comment>
<dbReference type="GO" id="GO:0043937">
    <property type="term" value="P:regulation of sporulation"/>
    <property type="evidence" value="ECO:0007669"/>
    <property type="project" value="InterPro"/>
</dbReference>
<dbReference type="SUPFAM" id="SSF55608">
    <property type="entry name" value="Homing endonucleases"/>
    <property type="match status" value="1"/>
</dbReference>
<accession>A0A9D1R8W5</accession>
<keyword evidence="2 4" id="KW-0238">DNA-binding</keyword>
<dbReference type="GO" id="GO:0003677">
    <property type="term" value="F:DNA binding"/>
    <property type="evidence" value="ECO:0007669"/>
    <property type="project" value="UniProtKB-UniRule"/>
</dbReference>
<dbReference type="Gene3D" id="3.10.28.10">
    <property type="entry name" value="Homing endonucleases"/>
    <property type="match status" value="1"/>
</dbReference>
<protein>
    <recommendedName>
        <fullName evidence="4">Probable cell division protein WhiA</fullName>
    </recommendedName>
</protein>
<reference evidence="8" key="2">
    <citation type="submission" date="2021-04" db="EMBL/GenBank/DDBJ databases">
        <authorList>
            <person name="Gilroy R."/>
        </authorList>
    </citation>
    <scope>NUCLEOTIDE SEQUENCE</scope>
    <source>
        <strain evidence="8">ChiSxjej1B13-11762</strain>
    </source>
</reference>
<dbReference type="InterPro" id="IPR023054">
    <property type="entry name" value="Sporulation_regulator_WhiA_C"/>
</dbReference>
<dbReference type="InterPro" id="IPR003802">
    <property type="entry name" value="Sporulation_regulator_WhiA"/>
</dbReference>
<sequence length="293" mass="33211">MSFSGKIKEELADHYGKARHCRLAELSAILHMCGEFSEDSSGVCAIKFHTENFSVARKCFTLMKKTFNIKTGIVIRRNPTRGSCGYFLYWKGDKLLAVKNTIVQAVCCKRAYIRGAFLAAGSMSDPRKSYHFEIVCDSKENACYLRDMINSFDMDAKIVQRKKMSVVYLKEGEQIVDILNIMEAHVALLELENVRILKEMRNSVNRKVNCETANINKTVSAAVRQMEDIAYIRDTIGLDCLPEGLRDVALTRLEYPEAALAELGRLLRSPVGKSGVNHRLRRLSEIADQMREQ</sequence>
<proteinExistence type="inferred from homology"/>
<dbReference type="Pfam" id="PF14527">
    <property type="entry name" value="LAGLIDADG_WhiA"/>
    <property type="match status" value="1"/>
</dbReference>
<dbReference type="Proteomes" id="UP000824263">
    <property type="component" value="Unassembled WGS sequence"/>
</dbReference>
<keyword evidence="1 4" id="KW-0132">Cell division</keyword>
<dbReference type="NCBIfam" id="TIGR00647">
    <property type="entry name" value="DNA_bind_WhiA"/>
    <property type="match status" value="1"/>
</dbReference>
<organism evidence="8 9">
    <name type="scientific">Candidatus Dorea gallistercoris</name>
    <dbReference type="NCBI Taxonomy" id="2838542"/>
    <lineage>
        <taxon>Bacteria</taxon>
        <taxon>Bacillati</taxon>
        <taxon>Bacillota</taxon>
        <taxon>Clostridia</taxon>
        <taxon>Lachnospirales</taxon>
        <taxon>Lachnospiraceae</taxon>
        <taxon>Dorea</taxon>
    </lineage>
</organism>
<dbReference type="InterPro" id="IPR027434">
    <property type="entry name" value="Homing_endonucl"/>
</dbReference>
<dbReference type="EMBL" id="DXGF01000048">
    <property type="protein sequence ID" value="HIW83207.1"/>
    <property type="molecule type" value="Genomic_DNA"/>
</dbReference>
<dbReference type="AlphaFoldDB" id="A0A9D1R8W5"/>
<evidence type="ECO:0000256" key="4">
    <source>
        <dbReference type="HAMAP-Rule" id="MF_01420"/>
    </source>
</evidence>
<evidence type="ECO:0000259" key="6">
    <source>
        <dbReference type="Pfam" id="PF10298"/>
    </source>
</evidence>
<evidence type="ECO:0000313" key="8">
    <source>
        <dbReference type="EMBL" id="HIW83207.1"/>
    </source>
</evidence>
<dbReference type="Pfam" id="PF02650">
    <property type="entry name" value="HTH_WhiA"/>
    <property type="match status" value="1"/>
</dbReference>
<feature type="domain" description="WhiA LAGLIDADG-like" evidence="7">
    <location>
        <begin position="110"/>
        <end position="201"/>
    </location>
</feature>
<feature type="domain" description="Sporulation transcription regulator WhiA N-terminal" evidence="6">
    <location>
        <begin position="19"/>
        <end position="79"/>
    </location>
</feature>
<dbReference type="PANTHER" id="PTHR37307:SF1">
    <property type="entry name" value="CELL DIVISION PROTEIN WHIA-RELATED"/>
    <property type="match status" value="1"/>
</dbReference>
<keyword evidence="3 4" id="KW-0131">Cell cycle</keyword>
<evidence type="ECO:0000259" key="5">
    <source>
        <dbReference type="Pfam" id="PF02650"/>
    </source>
</evidence>
<evidence type="ECO:0000256" key="1">
    <source>
        <dbReference type="ARBA" id="ARBA00022618"/>
    </source>
</evidence>
<dbReference type="HAMAP" id="MF_01420">
    <property type="entry name" value="HTH_type_WhiA"/>
    <property type="match status" value="1"/>
</dbReference>
<dbReference type="InterPro" id="IPR018478">
    <property type="entry name" value="Sporu_reg_WhiA_N_dom"/>
</dbReference>
<dbReference type="InterPro" id="IPR039518">
    <property type="entry name" value="WhiA_LAGLIDADG_dom"/>
</dbReference>
<evidence type="ECO:0000256" key="2">
    <source>
        <dbReference type="ARBA" id="ARBA00023125"/>
    </source>
</evidence>
<dbReference type="PANTHER" id="PTHR37307">
    <property type="entry name" value="CELL DIVISION PROTEIN WHIA-RELATED"/>
    <property type="match status" value="1"/>
</dbReference>
<dbReference type="GO" id="GO:0051301">
    <property type="term" value="P:cell division"/>
    <property type="evidence" value="ECO:0007669"/>
    <property type="project" value="UniProtKB-UniRule"/>
</dbReference>
<gene>
    <name evidence="4 8" type="primary">whiA</name>
    <name evidence="8" type="ORF">H9873_02655</name>
</gene>
<evidence type="ECO:0000313" key="9">
    <source>
        <dbReference type="Proteomes" id="UP000824263"/>
    </source>
</evidence>
<comment type="caution">
    <text evidence="8">The sequence shown here is derived from an EMBL/GenBank/DDBJ whole genome shotgun (WGS) entry which is preliminary data.</text>
</comment>
<evidence type="ECO:0000256" key="3">
    <source>
        <dbReference type="ARBA" id="ARBA00023306"/>
    </source>
</evidence>